<gene>
    <name evidence="2" type="ORF">A2824_00540</name>
</gene>
<dbReference type="Proteomes" id="UP000178059">
    <property type="component" value="Unassembled WGS sequence"/>
</dbReference>
<name>A0A1F6VHL6_9BACT</name>
<feature type="transmembrane region" description="Helical" evidence="1">
    <location>
        <begin position="328"/>
        <end position="347"/>
    </location>
</feature>
<sequence>MKNFFKIFLIALLFLIVFTALPQKTFAKHNTTLKNDLTLTVPGDLMKSNEVTLKVQRTDSSEGALPQTVTLTIDLSKFGECGPQSPNKIIQTKPSQLGRLGIVNVKFTGGASLLVKGTRYEFCVYSDTGVDAHYLKSIDFIFEPPEVLGDQDLQTEAMTVTIRNKYSYGVVGTVLKIPESDPGVTVTLWGYGTNDYTVPFGEQTITRPATGNVVYTINVDMPPGKYRVKADTASQSTQLDFDIPVPIPAGGTAETIGGWCVKGAVGEPLCTSTDRWGTKEDCGEVNEGKECIEVYGLLAPLPLGEGGALTTEIETGGGPKGLTDYLKIIFRLMIGIIGILSVLMIVISGIQYMTEETPFGKSEGKKHLTGAIVGLLLALAAVVILQTIDPTIIGLKLTLPQATLEADVPQTAINDKFCTKTFSGGLDPGTDWPTIAKDEAVLPANVSVSSSTGNIDCKKVGDQGCTSIRGKTLLI</sequence>
<protein>
    <submittedName>
        <fullName evidence="2">Uncharacterized protein</fullName>
    </submittedName>
</protein>
<proteinExistence type="predicted"/>
<evidence type="ECO:0000313" key="2">
    <source>
        <dbReference type="EMBL" id="OGI69058.1"/>
    </source>
</evidence>
<reference evidence="2 3" key="1">
    <citation type="journal article" date="2016" name="Nat. Commun.">
        <title>Thousands of microbial genomes shed light on interconnected biogeochemical processes in an aquifer system.</title>
        <authorList>
            <person name="Anantharaman K."/>
            <person name="Brown C.T."/>
            <person name="Hug L.A."/>
            <person name="Sharon I."/>
            <person name="Castelle C.J."/>
            <person name="Probst A.J."/>
            <person name="Thomas B.C."/>
            <person name="Singh A."/>
            <person name="Wilkins M.J."/>
            <person name="Karaoz U."/>
            <person name="Brodie E.L."/>
            <person name="Williams K.H."/>
            <person name="Hubbard S.S."/>
            <person name="Banfield J.F."/>
        </authorList>
    </citation>
    <scope>NUCLEOTIDE SEQUENCE [LARGE SCALE GENOMIC DNA]</scope>
</reference>
<keyword evidence="1" id="KW-1133">Transmembrane helix</keyword>
<keyword evidence="1" id="KW-0812">Transmembrane</keyword>
<dbReference type="AlphaFoldDB" id="A0A1F6VHL6"/>
<keyword evidence="1" id="KW-0472">Membrane</keyword>
<comment type="caution">
    <text evidence="2">The sequence shown here is derived from an EMBL/GenBank/DDBJ whole genome shotgun (WGS) entry which is preliminary data.</text>
</comment>
<dbReference type="STRING" id="1801743.A2824_00540"/>
<evidence type="ECO:0000256" key="1">
    <source>
        <dbReference type="SAM" id="Phobius"/>
    </source>
</evidence>
<organism evidence="2 3">
    <name type="scientific">Candidatus Nomurabacteria bacterium RIFCSPHIGHO2_01_FULL_42_16</name>
    <dbReference type="NCBI Taxonomy" id="1801743"/>
    <lineage>
        <taxon>Bacteria</taxon>
        <taxon>Candidatus Nomuraibacteriota</taxon>
    </lineage>
</organism>
<accession>A0A1F6VHL6</accession>
<dbReference type="EMBL" id="MFTT01000034">
    <property type="protein sequence ID" value="OGI69058.1"/>
    <property type="molecule type" value="Genomic_DNA"/>
</dbReference>
<evidence type="ECO:0000313" key="3">
    <source>
        <dbReference type="Proteomes" id="UP000178059"/>
    </source>
</evidence>
<feature type="transmembrane region" description="Helical" evidence="1">
    <location>
        <begin position="368"/>
        <end position="388"/>
    </location>
</feature>